<dbReference type="OrthoDB" id="1293114at2759"/>
<keyword evidence="11" id="KW-1185">Reference proteome</keyword>
<evidence type="ECO:0000256" key="8">
    <source>
        <dbReference type="SAM" id="SignalP"/>
    </source>
</evidence>
<dbReference type="EMBL" id="GL377631">
    <property type="protein sequence ID" value="EFJ13699.1"/>
    <property type="molecule type" value="Genomic_DNA"/>
</dbReference>
<dbReference type="InterPro" id="IPR044965">
    <property type="entry name" value="Glyco_hydro_17_plant"/>
</dbReference>
<dbReference type="PANTHER" id="PTHR32227">
    <property type="entry name" value="GLUCAN ENDO-1,3-BETA-GLUCOSIDASE BG1-RELATED-RELATED"/>
    <property type="match status" value="1"/>
</dbReference>
<evidence type="ECO:0000256" key="4">
    <source>
        <dbReference type="ARBA" id="ARBA00023157"/>
    </source>
</evidence>
<dbReference type="Pfam" id="PF07983">
    <property type="entry name" value="X8"/>
    <property type="match status" value="1"/>
</dbReference>
<dbReference type="GO" id="GO:0004553">
    <property type="term" value="F:hydrolase activity, hydrolyzing O-glycosyl compounds"/>
    <property type="evidence" value="ECO:0007669"/>
    <property type="project" value="InterPro"/>
</dbReference>
<keyword evidence="5 7" id="KW-0326">Glycosidase</keyword>
<dbReference type="Pfam" id="PF00332">
    <property type="entry name" value="Glyco_hydro_17"/>
    <property type="match status" value="1"/>
</dbReference>
<evidence type="ECO:0000313" key="10">
    <source>
        <dbReference type="EMBL" id="EFJ13699.1"/>
    </source>
</evidence>
<evidence type="ECO:0000256" key="5">
    <source>
        <dbReference type="ARBA" id="ARBA00023295"/>
    </source>
</evidence>
<dbReference type="InterPro" id="IPR012946">
    <property type="entry name" value="X8"/>
</dbReference>
<reference evidence="10 11" key="1">
    <citation type="journal article" date="2011" name="Science">
        <title>The Selaginella genome identifies genetic changes associated with the evolution of vascular plants.</title>
        <authorList>
            <person name="Banks J.A."/>
            <person name="Nishiyama T."/>
            <person name="Hasebe M."/>
            <person name="Bowman J.L."/>
            <person name="Gribskov M."/>
            <person name="dePamphilis C."/>
            <person name="Albert V.A."/>
            <person name="Aono N."/>
            <person name="Aoyama T."/>
            <person name="Ambrose B.A."/>
            <person name="Ashton N.W."/>
            <person name="Axtell M.J."/>
            <person name="Barker E."/>
            <person name="Barker M.S."/>
            <person name="Bennetzen J.L."/>
            <person name="Bonawitz N.D."/>
            <person name="Chapple C."/>
            <person name="Cheng C."/>
            <person name="Correa L.G."/>
            <person name="Dacre M."/>
            <person name="DeBarry J."/>
            <person name="Dreyer I."/>
            <person name="Elias M."/>
            <person name="Engstrom E.M."/>
            <person name="Estelle M."/>
            <person name="Feng L."/>
            <person name="Finet C."/>
            <person name="Floyd S.K."/>
            <person name="Frommer W.B."/>
            <person name="Fujita T."/>
            <person name="Gramzow L."/>
            <person name="Gutensohn M."/>
            <person name="Harholt J."/>
            <person name="Hattori M."/>
            <person name="Heyl A."/>
            <person name="Hirai T."/>
            <person name="Hiwatashi Y."/>
            <person name="Ishikawa M."/>
            <person name="Iwata M."/>
            <person name="Karol K.G."/>
            <person name="Koehler B."/>
            <person name="Kolukisaoglu U."/>
            <person name="Kubo M."/>
            <person name="Kurata T."/>
            <person name="Lalonde S."/>
            <person name="Li K."/>
            <person name="Li Y."/>
            <person name="Litt A."/>
            <person name="Lyons E."/>
            <person name="Manning G."/>
            <person name="Maruyama T."/>
            <person name="Michael T.P."/>
            <person name="Mikami K."/>
            <person name="Miyazaki S."/>
            <person name="Morinaga S."/>
            <person name="Murata T."/>
            <person name="Mueller-Roeber B."/>
            <person name="Nelson D.R."/>
            <person name="Obara M."/>
            <person name="Oguri Y."/>
            <person name="Olmstead R.G."/>
            <person name="Onodera N."/>
            <person name="Petersen B.L."/>
            <person name="Pils B."/>
            <person name="Prigge M."/>
            <person name="Rensing S.A."/>
            <person name="Riano-Pachon D.M."/>
            <person name="Roberts A.W."/>
            <person name="Sato Y."/>
            <person name="Scheller H.V."/>
            <person name="Schulz B."/>
            <person name="Schulz C."/>
            <person name="Shakirov E.V."/>
            <person name="Shibagaki N."/>
            <person name="Shinohara N."/>
            <person name="Shippen D.E."/>
            <person name="Soerensen I."/>
            <person name="Sotooka R."/>
            <person name="Sugimoto N."/>
            <person name="Sugita M."/>
            <person name="Sumikawa N."/>
            <person name="Tanurdzic M."/>
            <person name="Theissen G."/>
            <person name="Ulvskov P."/>
            <person name="Wakazuki S."/>
            <person name="Weng J.K."/>
            <person name="Willats W.W."/>
            <person name="Wipf D."/>
            <person name="Wolf P.G."/>
            <person name="Yang L."/>
            <person name="Zimmer A.D."/>
            <person name="Zhu Q."/>
            <person name="Mitros T."/>
            <person name="Hellsten U."/>
            <person name="Loque D."/>
            <person name="Otillar R."/>
            <person name="Salamov A."/>
            <person name="Schmutz J."/>
            <person name="Shapiro H."/>
            <person name="Lindquist E."/>
            <person name="Lucas S."/>
            <person name="Rokhsar D."/>
            <person name="Grigoriev I.V."/>
        </authorList>
    </citation>
    <scope>NUCLEOTIDE SEQUENCE [LARGE SCALE GENOMIC DNA]</scope>
</reference>
<keyword evidence="4" id="KW-1015">Disulfide bond</keyword>
<sequence length="496" mass="53906">MVAELLLARQRSPWWLPLAVALLALGFTLGQGQQVGVNWGTQLSHPLPGDTVVQMLRSNNVTRVKLFDADPNALRALTKDSSFEVMVGIPNEMLQRLAQSSQAADLWVSQNVSRYVSGRRRANIRYVAVGNEPFLTAYNRSFEGVTLPALRNIQGALARAGLDSQIKATVPLNADVLANSRPPFPSGGIFRPESQALVVSIVQFLSQTGAPFVINIYPFISLHGDPNFPINFAFFEGAANSIVDGSNTYTNVFDASYDLLVAALNAAGYTNMAIIVGEVGWPTDGDPNANVENARRFNQGLLQHVLSNRGTPLRPGSPIHFYLFGLIDEDQKSIAPGNFERHWGVFTYDGQAKYFLDMSGRGVANARLVNAQGVQYLPRRWCVLRPGVAVSANSISFACANADCTALSYGGSCNFLTAQENASYAYNNYYQKTNQLPTSCDFQGQAVVTTTDPSIQPCRFIRQIIPPDDSAATIATTARISLLPLLLLLLLAILAV</sequence>
<dbReference type="FunFam" id="3.20.20.80:FF:000008">
    <property type="entry name" value="Glucan endo-1,3-beta-glucosidase 5"/>
    <property type="match status" value="1"/>
</dbReference>
<dbReference type="Gene3D" id="3.20.20.80">
    <property type="entry name" value="Glycosidases"/>
    <property type="match status" value="1"/>
</dbReference>
<proteinExistence type="inferred from homology"/>
<dbReference type="Gramene" id="EFJ13699">
    <property type="protein sequence ID" value="EFJ13699"/>
    <property type="gene ID" value="SELMODRAFT_121927"/>
</dbReference>
<dbReference type="InterPro" id="IPR000490">
    <property type="entry name" value="Glyco_hydro_17"/>
</dbReference>
<evidence type="ECO:0000256" key="2">
    <source>
        <dbReference type="ARBA" id="ARBA00022729"/>
    </source>
</evidence>
<evidence type="ECO:0000256" key="1">
    <source>
        <dbReference type="ARBA" id="ARBA00008773"/>
    </source>
</evidence>
<evidence type="ECO:0000256" key="3">
    <source>
        <dbReference type="ARBA" id="ARBA00022801"/>
    </source>
</evidence>
<dbReference type="OMA" id="MNCHESR"/>
<dbReference type="HOGENOM" id="CLU_024953_2_0_1"/>
<dbReference type="STRING" id="88036.D8SPN3"/>
<keyword evidence="2 8" id="KW-0732">Signal</keyword>
<dbReference type="InterPro" id="IPR017853">
    <property type="entry name" value="GH"/>
</dbReference>
<name>D8SPN3_SELML</name>
<organism evidence="11">
    <name type="scientific">Selaginella moellendorffii</name>
    <name type="common">Spikemoss</name>
    <dbReference type="NCBI Taxonomy" id="88036"/>
    <lineage>
        <taxon>Eukaryota</taxon>
        <taxon>Viridiplantae</taxon>
        <taxon>Streptophyta</taxon>
        <taxon>Embryophyta</taxon>
        <taxon>Tracheophyta</taxon>
        <taxon>Lycopodiopsida</taxon>
        <taxon>Selaginellales</taxon>
        <taxon>Selaginellaceae</taxon>
        <taxon>Selaginella</taxon>
    </lineage>
</organism>
<dbReference type="SUPFAM" id="SSF51445">
    <property type="entry name" value="(Trans)glycosidases"/>
    <property type="match status" value="1"/>
</dbReference>
<dbReference type="AlphaFoldDB" id="D8SPN3"/>
<dbReference type="Gene3D" id="1.20.58.1040">
    <property type="match status" value="1"/>
</dbReference>
<keyword evidence="3 7" id="KW-0378">Hydrolase</keyword>
<dbReference type="Proteomes" id="UP000001514">
    <property type="component" value="Unassembled WGS sequence"/>
</dbReference>
<evidence type="ECO:0000256" key="7">
    <source>
        <dbReference type="RuleBase" id="RU004336"/>
    </source>
</evidence>
<dbReference type="PROSITE" id="PS00587">
    <property type="entry name" value="GLYCOSYL_HYDROL_F17"/>
    <property type="match status" value="1"/>
</dbReference>
<evidence type="ECO:0000313" key="11">
    <source>
        <dbReference type="Proteomes" id="UP000001514"/>
    </source>
</evidence>
<dbReference type="SMART" id="SM00768">
    <property type="entry name" value="X8"/>
    <property type="match status" value="1"/>
</dbReference>
<dbReference type="GO" id="GO:0005886">
    <property type="term" value="C:plasma membrane"/>
    <property type="evidence" value="ECO:0000318"/>
    <property type="project" value="GO_Central"/>
</dbReference>
<dbReference type="InParanoid" id="D8SPN3"/>
<dbReference type="FunCoup" id="D8SPN3">
    <property type="interactions" value="456"/>
</dbReference>
<feature type="signal peptide" evidence="8">
    <location>
        <begin position="1"/>
        <end position="32"/>
    </location>
</feature>
<comment type="similarity">
    <text evidence="1 6">Belongs to the glycosyl hydrolase 17 family.</text>
</comment>
<dbReference type="KEGG" id="smo:SELMODRAFT_121927"/>
<evidence type="ECO:0000256" key="6">
    <source>
        <dbReference type="RuleBase" id="RU004335"/>
    </source>
</evidence>
<dbReference type="GO" id="GO:0005975">
    <property type="term" value="P:carbohydrate metabolic process"/>
    <property type="evidence" value="ECO:0007669"/>
    <property type="project" value="InterPro"/>
</dbReference>
<gene>
    <name evidence="10" type="ORF">SELMODRAFT_121927</name>
</gene>
<dbReference type="eggNOG" id="ENOG502QPZ6">
    <property type="taxonomic scope" value="Eukaryota"/>
</dbReference>
<protein>
    <recommendedName>
        <fullName evidence="9">X8 domain-containing protein</fullName>
    </recommendedName>
</protein>
<feature type="chain" id="PRO_5003122916" description="X8 domain-containing protein" evidence="8">
    <location>
        <begin position="33"/>
        <end position="496"/>
    </location>
</feature>
<evidence type="ECO:0000259" key="9">
    <source>
        <dbReference type="SMART" id="SM00768"/>
    </source>
</evidence>
<accession>D8SPN3</accession>
<feature type="domain" description="X8" evidence="9">
    <location>
        <begin position="380"/>
        <end position="460"/>
    </location>
</feature>